<dbReference type="Proteomes" id="UP001145114">
    <property type="component" value="Unassembled WGS sequence"/>
</dbReference>
<name>A0ACC1HI48_9FUNG</name>
<organism evidence="1 2">
    <name type="scientific">Spiromyces aspiralis</name>
    <dbReference type="NCBI Taxonomy" id="68401"/>
    <lineage>
        <taxon>Eukaryota</taxon>
        <taxon>Fungi</taxon>
        <taxon>Fungi incertae sedis</taxon>
        <taxon>Zoopagomycota</taxon>
        <taxon>Kickxellomycotina</taxon>
        <taxon>Kickxellomycetes</taxon>
        <taxon>Kickxellales</taxon>
        <taxon>Kickxellaceae</taxon>
        <taxon>Spiromyces</taxon>
    </lineage>
</organism>
<reference evidence="1" key="1">
    <citation type="submission" date="2022-06" db="EMBL/GenBank/DDBJ databases">
        <title>Phylogenomic reconstructions and comparative analyses of Kickxellomycotina fungi.</title>
        <authorList>
            <person name="Reynolds N.K."/>
            <person name="Stajich J.E."/>
            <person name="Barry K."/>
            <person name="Grigoriev I.V."/>
            <person name="Crous P."/>
            <person name="Smith M.E."/>
        </authorList>
    </citation>
    <scope>NUCLEOTIDE SEQUENCE</scope>
    <source>
        <strain evidence="1">RSA 2271</strain>
    </source>
</reference>
<gene>
    <name evidence="1" type="ORF">EV182_008478</name>
</gene>
<evidence type="ECO:0000313" key="2">
    <source>
        <dbReference type="Proteomes" id="UP001145114"/>
    </source>
</evidence>
<proteinExistence type="predicted"/>
<sequence length="135" mass="14642">NSGSQQQTKPAFDLGDLGIDADDLDEEKLIEQLTKMEALFEGIQDDDHETQATVRELMKQFEALKADLDLDEDGTAKVSAREPAAPPSSAPQDSGKLNVSSSQDVGKSVDGSRASFQDTIQNTMAKLRDSSKRVE</sequence>
<evidence type="ECO:0000313" key="1">
    <source>
        <dbReference type="EMBL" id="KAJ1676295.1"/>
    </source>
</evidence>
<accession>A0ACC1HI48</accession>
<dbReference type="EMBL" id="JAMZIH010004393">
    <property type="protein sequence ID" value="KAJ1676295.1"/>
    <property type="molecule type" value="Genomic_DNA"/>
</dbReference>
<protein>
    <submittedName>
        <fullName evidence="1">Uncharacterized protein</fullName>
    </submittedName>
</protein>
<keyword evidence="2" id="KW-1185">Reference proteome</keyword>
<comment type="caution">
    <text evidence="1">The sequence shown here is derived from an EMBL/GenBank/DDBJ whole genome shotgun (WGS) entry which is preliminary data.</text>
</comment>
<feature type="non-terminal residue" evidence="1">
    <location>
        <position position="1"/>
    </location>
</feature>
<feature type="non-terminal residue" evidence="1">
    <location>
        <position position="135"/>
    </location>
</feature>